<accession>A0A8H6HZI8</accession>
<keyword evidence="2" id="KW-1185">Reference proteome</keyword>
<dbReference type="AlphaFoldDB" id="A0A8H6HZI8"/>
<reference evidence="1 2" key="1">
    <citation type="submission" date="2020-07" db="EMBL/GenBank/DDBJ databases">
        <title>Comparative genomics of pyrophilous fungi reveals a link between fire events and developmental genes.</title>
        <authorList>
            <consortium name="DOE Joint Genome Institute"/>
            <person name="Steindorff A.S."/>
            <person name="Carver A."/>
            <person name="Calhoun S."/>
            <person name="Stillman K."/>
            <person name="Liu H."/>
            <person name="Lipzen A."/>
            <person name="Pangilinan J."/>
            <person name="Labutti K."/>
            <person name="Bruns T.D."/>
            <person name="Grigoriev I.V."/>
        </authorList>
    </citation>
    <scope>NUCLEOTIDE SEQUENCE [LARGE SCALE GENOMIC DNA]</scope>
    <source>
        <strain evidence="1 2">CBS 144469</strain>
    </source>
</reference>
<sequence>MPPILYQNATKARTLGKANLKRLPQDRLSAISRANDELVARYQHNLLNRKDMCGPCRSRSLPCTGIYASGCSWCELQGLICTKESYSTAAGGLTAGQSAYPVISSEAMSSIDWTMLDISEAGCEEGDGTVNTSKEDYLPIMSPPFRTINGLIGPAAPGPEVNMLGGMIYSSKATGTFNLVPEKQALGLISTCDRGSARMSDVTEGSSEDAFLLYIDSARSYPGPLNGLDGFNYQTIHPGFLAGTEAPCDPSAPSMGDEYVFVESMFTTSANTSMGDFSLRGGGIGPSTGGMVWSA</sequence>
<evidence type="ECO:0000313" key="2">
    <source>
        <dbReference type="Proteomes" id="UP000521943"/>
    </source>
</evidence>
<protein>
    <submittedName>
        <fullName evidence="1">Uncharacterized protein</fullName>
    </submittedName>
</protein>
<evidence type="ECO:0000313" key="1">
    <source>
        <dbReference type="EMBL" id="KAF6755979.1"/>
    </source>
</evidence>
<gene>
    <name evidence="1" type="ORF">DFP72DRAFT_895761</name>
</gene>
<dbReference type="Proteomes" id="UP000521943">
    <property type="component" value="Unassembled WGS sequence"/>
</dbReference>
<organism evidence="1 2">
    <name type="scientific">Ephemerocybe angulata</name>
    <dbReference type="NCBI Taxonomy" id="980116"/>
    <lineage>
        <taxon>Eukaryota</taxon>
        <taxon>Fungi</taxon>
        <taxon>Dikarya</taxon>
        <taxon>Basidiomycota</taxon>
        <taxon>Agaricomycotina</taxon>
        <taxon>Agaricomycetes</taxon>
        <taxon>Agaricomycetidae</taxon>
        <taxon>Agaricales</taxon>
        <taxon>Agaricineae</taxon>
        <taxon>Psathyrellaceae</taxon>
        <taxon>Ephemerocybe</taxon>
    </lineage>
</organism>
<proteinExistence type="predicted"/>
<name>A0A8H6HZI8_9AGAR</name>
<dbReference type="EMBL" id="JACGCI010000028">
    <property type="protein sequence ID" value="KAF6755979.1"/>
    <property type="molecule type" value="Genomic_DNA"/>
</dbReference>
<comment type="caution">
    <text evidence="1">The sequence shown here is derived from an EMBL/GenBank/DDBJ whole genome shotgun (WGS) entry which is preliminary data.</text>
</comment>